<evidence type="ECO:0000256" key="5">
    <source>
        <dbReference type="SAM" id="Phobius"/>
    </source>
</evidence>
<dbReference type="OrthoDB" id="9766299at2"/>
<dbReference type="RefSeq" id="WP_155701867.1">
    <property type="nucleotide sequence ID" value="NZ_CP034235.1"/>
</dbReference>
<evidence type="ECO:0000256" key="2">
    <source>
        <dbReference type="ARBA" id="ARBA00022676"/>
    </source>
</evidence>
<evidence type="ECO:0000313" key="8">
    <source>
        <dbReference type="EMBL" id="QGQ96794.1"/>
    </source>
</evidence>
<organism evidence="8 9">
    <name type="scientific">Paenibacillus psychroresistens</name>
    <dbReference type="NCBI Taxonomy" id="1778678"/>
    <lineage>
        <taxon>Bacteria</taxon>
        <taxon>Bacillati</taxon>
        <taxon>Bacillota</taxon>
        <taxon>Bacilli</taxon>
        <taxon>Bacillales</taxon>
        <taxon>Paenibacillaceae</taxon>
        <taxon>Paenibacillus</taxon>
    </lineage>
</organism>
<dbReference type="SUPFAM" id="SSF160246">
    <property type="entry name" value="EspE N-terminal domain-like"/>
    <property type="match status" value="2"/>
</dbReference>
<keyword evidence="5" id="KW-1133">Transmembrane helix</keyword>
<evidence type="ECO:0000313" key="9">
    <source>
        <dbReference type="Proteomes" id="UP000426246"/>
    </source>
</evidence>
<dbReference type="CDD" id="cd06427">
    <property type="entry name" value="CESA_like_2"/>
    <property type="match status" value="1"/>
</dbReference>
<evidence type="ECO:0000256" key="4">
    <source>
        <dbReference type="SAM" id="MobiDB-lite"/>
    </source>
</evidence>
<feature type="transmembrane region" description="Helical" evidence="5">
    <location>
        <begin position="332"/>
        <end position="351"/>
    </location>
</feature>
<keyword evidence="2" id="KW-0328">Glycosyltransferase</keyword>
<dbReference type="Gene3D" id="3.30.300.160">
    <property type="entry name" value="Type II secretion system, protein E, N-terminal domain"/>
    <property type="match status" value="1"/>
</dbReference>
<keyword evidence="5" id="KW-0812">Transmembrane</keyword>
<feature type="transmembrane region" description="Helical" evidence="5">
    <location>
        <begin position="705"/>
        <end position="724"/>
    </location>
</feature>
<feature type="transmembrane region" description="Helical" evidence="5">
    <location>
        <begin position="744"/>
        <end position="762"/>
    </location>
</feature>
<dbReference type="Gene3D" id="3.90.550.10">
    <property type="entry name" value="Spore Coat Polysaccharide Biosynthesis Protein SpsA, Chain A"/>
    <property type="match status" value="1"/>
</dbReference>
<dbReference type="PANTHER" id="PTHR43630">
    <property type="entry name" value="POLY-BETA-1,6-N-ACETYL-D-GLUCOSAMINE SYNTHASE"/>
    <property type="match status" value="1"/>
</dbReference>
<evidence type="ECO:0000256" key="1">
    <source>
        <dbReference type="ARBA" id="ARBA00006739"/>
    </source>
</evidence>
<feature type="transmembrane region" description="Helical" evidence="5">
    <location>
        <begin position="357"/>
        <end position="378"/>
    </location>
</feature>
<feature type="domain" description="Glycosyltransferase 2-like" evidence="7">
    <location>
        <begin position="488"/>
        <end position="682"/>
    </location>
</feature>
<dbReference type="AlphaFoldDB" id="A0A6B8RM19"/>
<dbReference type="InterPro" id="IPR001173">
    <property type="entry name" value="Glyco_trans_2-like"/>
</dbReference>
<dbReference type="InterPro" id="IPR037257">
    <property type="entry name" value="T2SS_E_N_sf"/>
</dbReference>
<evidence type="ECO:0000259" key="7">
    <source>
        <dbReference type="Pfam" id="PF13632"/>
    </source>
</evidence>
<keyword evidence="9" id="KW-1185">Reference proteome</keyword>
<sequence>MDRKKPLRDLFQKSWFGLNKKTTIEAIEKLTDHLSDIQLNAALEKKINDAEVTALDIKVQELTEEINQKYLRVGSYIHLKNNLKYRAFWAKYGLYEEDAKLESLTSIPVVRLKLGDRLIADGLLTQEQLGLVFEQQQKVGGRLGDIIIEMGYMSKKQMEQIASNQPGHGRLGDMLVDSGEITQDQLNKAIEFQQKSGGVLGDVLLALRFIAPEKLYRIIATQSSLGRVGSEFSFENTRKLPEQLARKYDAIVINEDSNRYLVAVSAPLSEEATQEIETYLGMPIELVLATRDELEFFWKSVYEEELMLESTQKLVEEQPQNSAHITFTKPQITIIGAMALLFIVCLIWSWLVTLIVVNLIVQVFYFVMTLFKFITILYGTRDKAQLRFTPEEIDAIDEKKLPVYTILVPMYKEGRVIPQLLQNLERLDYPKSKLDVRLLIEQDDIEAQEILHNMDLPAYYTTIVVPHSLPKTKPKACNYGLIRARGEYVVIFDAEDRPDPDQLKKVYAAFLRSPSNCACIQAKLNYFNSNQNLLTRWFTQEYSMWFELLLPGIMQLNIPIPLGGTSNHFKMSVLREVNAWDPYNVTEDADLGIRLYKSGYTTAIVDSRTWEEANSQVGNWIRQRSRWIKGYMQTWLVHMRNPYRLWKELGTKGFLGFQLMVLATPLIPLLNPLFWVMIILWYGWKATIIKQFFPGFIYYSASWEFYAGNFLFVFSNIVGIYWVIHQLEQKKETVFSYRLVKYALLTPFYWVLMSIAAVKAAWQLVTKPFYWEKTTHGLSKPHHENGNGTGKFVDHGGL</sequence>
<dbReference type="Proteomes" id="UP000426246">
    <property type="component" value="Chromosome"/>
</dbReference>
<protein>
    <submittedName>
        <fullName evidence="8">Glycosyltransferase</fullName>
    </submittedName>
</protein>
<feature type="domain" description="Type II secretion system protein GspE N-terminal" evidence="6">
    <location>
        <begin position="237"/>
        <end position="305"/>
    </location>
</feature>
<dbReference type="GO" id="GO:0016757">
    <property type="term" value="F:glycosyltransferase activity"/>
    <property type="evidence" value="ECO:0007669"/>
    <property type="project" value="UniProtKB-KW"/>
</dbReference>
<comment type="similarity">
    <text evidence="1">Belongs to the glycosyltransferase 2 family.</text>
</comment>
<dbReference type="EMBL" id="CP034235">
    <property type="protein sequence ID" value="QGQ96794.1"/>
    <property type="molecule type" value="Genomic_DNA"/>
</dbReference>
<dbReference type="PANTHER" id="PTHR43630:SF1">
    <property type="entry name" value="POLY-BETA-1,6-N-ACETYL-D-GLUCOSAMINE SYNTHASE"/>
    <property type="match status" value="1"/>
</dbReference>
<evidence type="ECO:0000259" key="6">
    <source>
        <dbReference type="Pfam" id="PF05157"/>
    </source>
</evidence>
<keyword evidence="5" id="KW-0472">Membrane</keyword>
<name>A0A6B8RM19_9BACL</name>
<dbReference type="SUPFAM" id="SSF53448">
    <property type="entry name" value="Nucleotide-diphospho-sugar transferases"/>
    <property type="match status" value="1"/>
</dbReference>
<feature type="transmembrane region" description="Helical" evidence="5">
    <location>
        <begin position="673"/>
        <end position="693"/>
    </location>
</feature>
<dbReference type="Pfam" id="PF05157">
    <property type="entry name" value="MshEN"/>
    <property type="match status" value="1"/>
</dbReference>
<dbReference type="InterPro" id="IPR029044">
    <property type="entry name" value="Nucleotide-diphossugar_trans"/>
</dbReference>
<keyword evidence="3 8" id="KW-0808">Transferase</keyword>
<reference evidence="9" key="1">
    <citation type="submission" date="2018-11" db="EMBL/GenBank/DDBJ databases">
        <title>Complete genome sequence of Paenibacillus sp. ML311-T8.</title>
        <authorList>
            <person name="Nam Y.-D."/>
            <person name="Kang J."/>
            <person name="Chung W.-H."/>
            <person name="Park Y.S."/>
        </authorList>
    </citation>
    <scope>NUCLEOTIDE SEQUENCE [LARGE SCALE GENOMIC DNA]</scope>
    <source>
        <strain evidence="9">ML311-T8</strain>
    </source>
</reference>
<dbReference type="KEGG" id="ppsc:EHS13_18865"/>
<gene>
    <name evidence="8" type="ORF">EHS13_18865</name>
</gene>
<evidence type="ECO:0000256" key="3">
    <source>
        <dbReference type="ARBA" id="ARBA00022679"/>
    </source>
</evidence>
<feature type="region of interest" description="Disordered" evidence="4">
    <location>
        <begin position="778"/>
        <end position="798"/>
    </location>
</feature>
<accession>A0A6B8RM19</accession>
<dbReference type="InterPro" id="IPR007831">
    <property type="entry name" value="T2SS_GspE_N"/>
</dbReference>
<dbReference type="Pfam" id="PF13632">
    <property type="entry name" value="Glyco_trans_2_3"/>
    <property type="match status" value="1"/>
</dbReference>
<proteinExistence type="inferred from homology"/>